<protein>
    <recommendedName>
        <fullName evidence="2">Arginine vasopressin-induced protein 1</fullName>
    </recommendedName>
</protein>
<evidence type="ECO:0000256" key="2">
    <source>
        <dbReference type="ARBA" id="ARBA00020697"/>
    </source>
</evidence>
<feature type="region of interest" description="Disordered" evidence="4">
    <location>
        <begin position="87"/>
        <end position="156"/>
    </location>
</feature>
<evidence type="ECO:0000256" key="4">
    <source>
        <dbReference type="SAM" id="MobiDB-lite"/>
    </source>
</evidence>
<keyword evidence="3" id="KW-0131">Cell cycle</keyword>
<accession>M7C2N0</accession>
<comment type="function">
    <text evidence="1">May be involved in MAP kinase activation, epithelial sodium channel (ENaC) down-regulation and cell cycling.</text>
</comment>
<evidence type="ECO:0000313" key="7">
    <source>
        <dbReference type="Proteomes" id="UP000031443"/>
    </source>
</evidence>
<evidence type="ECO:0000313" key="6">
    <source>
        <dbReference type="EMBL" id="EMP42420.1"/>
    </source>
</evidence>
<dbReference type="EMBL" id="KB473856">
    <property type="protein sequence ID" value="EMP42420.1"/>
    <property type="molecule type" value="Genomic_DNA"/>
</dbReference>
<organism evidence="6 7">
    <name type="scientific">Chelonia mydas</name>
    <name type="common">Green sea-turtle</name>
    <name type="synonym">Chelonia agassizi</name>
    <dbReference type="NCBI Taxonomy" id="8469"/>
    <lineage>
        <taxon>Eukaryota</taxon>
        <taxon>Metazoa</taxon>
        <taxon>Chordata</taxon>
        <taxon>Craniata</taxon>
        <taxon>Vertebrata</taxon>
        <taxon>Euteleostomi</taxon>
        <taxon>Archelosauria</taxon>
        <taxon>Testudinata</taxon>
        <taxon>Testudines</taxon>
        <taxon>Cryptodira</taxon>
        <taxon>Durocryptodira</taxon>
        <taxon>Americhelydia</taxon>
        <taxon>Chelonioidea</taxon>
        <taxon>Cheloniidae</taxon>
        <taxon>Chelonia</taxon>
    </lineage>
</organism>
<feature type="domain" description="Arginine vasopressin-induced protein 1/transcriptional and immune response regulator" evidence="5">
    <location>
        <begin position="15"/>
        <end position="88"/>
    </location>
</feature>
<reference evidence="7" key="1">
    <citation type="journal article" date="2013" name="Nat. Genet.">
        <title>The draft genomes of soft-shell turtle and green sea turtle yield insights into the development and evolution of the turtle-specific body plan.</title>
        <authorList>
            <person name="Wang Z."/>
            <person name="Pascual-Anaya J."/>
            <person name="Zadissa A."/>
            <person name="Li W."/>
            <person name="Niimura Y."/>
            <person name="Huang Z."/>
            <person name="Li C."/>
            <person name="White S."/>
            <person name="Xiong Z."/>
            <person name="Fang D."/>
            <person name="Wang B."/>
            <person name="Ming Y."/>
            <person name="Chen Y."/>
            <person name="Zheng Y."/>
            <person name="Kuraku S."/>
            <person name="Pignatelli M."/>
            <person name="Herrero J."/>
            <person name="Beal K."/>
            <person name="Nozawa M."/>
            <person name="Li Q."/>
            <person name="Wang J."/>
            <person name="Zhang H."/>
            <person name="Yu L."/>
            <person name="Shigenobu S."/>
            <person name="Wang J."/>
            <person name="Liu J."/>
            <person name="Flicek P."/>
            <person name="Searle S."/>
            <person name="Wang J."/>
            <person name="Kuratani S."/>
            <person name="Yin Y."/>
            <person name="Aken B."/>
            <person name="Zhang G."/>
            <person name="Irie N."/>
        </authorList>
    </citation>
    <scope>NUCLEOTIDE SEQUENCE [LARGE SCALE GENOMIC DNA]</scope>
</reference>
<evidence type="ECO:0000256" key="1">
    <source>
        <dbReference type="ARBA" id="ARBA00002403"/>
    </source>
</evidence>
<dbReference type="InterPro" id="IPR020282">
    <property type="entry name" value="Avpi1/C8orf4_dom"/>
</dbReference>
<evidence type="ECO:0000259" key="5">
    <source>
        <dbReference type="Pfam" id="PF15063"/>
    </source>
</evidence>
<dbReference type="AlphaFoldDB" id="M7C2N0"/>
<gene>
    <name evidence="6" type="ORF">UY3_00313</name>
</gene>
<name>M7C2N0_CHEMY</name>
<dbReference type="STRING" id="8469.M7C2N0"/>
<dbReference type="Proteomes" id="UP000031443">
    <property type="component" value="Unassembled WGS sequence"/>
</dbReference>
<evidence type="ECO:0000256" key="3">
    <source>
        <dbReference type="ARBA" id="ARBA00023306"/>
    </source>
</evidence>
<dbReference type="eggNOG" id="ENOG502SBE0">
    <property type="taxonomic scope" value="Eukaryota"/>
</dbReference>
<dbReference type="InterPro" id="IPR039579">
    <property type="entry name" value="AVPI1"/>
</dbReference>
<sequence>MGDWLLLWPHGGRPMGTPASVACDPLQHQAPEARARKRASANIFQGVGLLQLRQLFRSSGDARAEERAQLVLGYAGDRRTAQALRQLRGRQRRGRLPPQLSPAAQDSNHPRLEDSSSPGADPGSTPRLEGPSRTGPRTRRRKRGQGPTGYLHQLKQ</sequence>
<dbReference type="Pfam" id="PF15063">
    <property type="entry name" value="TC1"/>
    <property type="match status" value="1"/>
</dbReference>
<keyword evidence="7" id="KW-1185">Reference proteome</keyword>
<dbReference type="PANTHER" id="PTHR14350">
    <property type="entry name" value="ARGININE VASOPRESSIN-INDUCED PROTEIN 1"/>
    <property type="match status" value="1"/>
</dbReference>
<proteinExistence type="predicted"/>